<dbReference type="PANTHER" id="PTHR46344">
    <property type="entry name" value="OS02G0202900 PROTEIN"/>
    <property type="match status" value="1"/>
</dbReference>
<keyword evidence="3" id="KW-0175">Coiled coil</keyword>
<name>A0A078AG06_STYLE</name>
<dbReference type="PANTHER" id="PTHR46344:SF27">
    <property type="entry name" value="KELCH REPEAT SUPERFAMILY PROTEIN"/>
    <property type="match status" value="1"/>
</dbReference>
<dbReference type="InterPro" id="IPR006652">
    <property type="entry name" value="Kelch_1"/>
</dbReference>
<dbReference type="Pfam" id="PF24981">
    <property type="entry name" value="Beta-prop_ATRN-LZTR1"/>
    <property type="match status" value="1"/>
</dbReference>
<keyword evidence="1" id="KW-0880">Kelch repeat</keyword>
<dbReference type="SMART" id="SM00612">
    <property type="entry name" value="Kelch"/>
    <property type="match status" value="3"/>
</dbReference>
<evidence type="ECO:0000256" key="1">
    <source>
        <dbReference type="ARBA" id="ARBA00022441"/>
    </source>
</evidence>
<dbReference type="OrthoDB" id="284575at2759"/>
<evidence type="ECO:0000259" key="4">
    <source>
        <dbReference type="Pfam" id="PF24981"/>
    </source>
</evidence>
<evidence type="ECO:0000256" key="3">
    <source>
        <dbReference type="SAM" id="Coils"/>
    </source>
</evidence>
<organism evidence="5 6">
    <name type="scientific">Stylonychia lemnae</name>
    <name type="common">Ciliate</name>
    <dbReference type="NCBI Taxonomy" id="5949"/>
    <lineage>
        <taxon>Eukaryota</taxon>
        <taxon>Sar</taxon>
        <taxon>Alveolata</taxon>
        <taxon>Ciliophora</taxon>
        <taxon>Intramacronucleata</taxon>
        <taxon>Spirotrichea</taxon>
        <taxon>Stichotrichia</taxon>
        <taxon>Sporadotrichida</taxon>
        <taxon>Oxytrichidae</taxon>
        <taxon>Stylonychinae</taxon>
        <taxon>Stylonychia</taxon>
    </lineage>
</organism>
<reference evidence="5 6" key="1">
    <citation type="submission" date="2014-06" db="EMBL/GenBank/DDBJ databases">
        <authorList>
            <person name="Swart Estienne"/>
        </authorList>
    </citation>
    <scope>NUCLEOTIDE SEQUENCE [LARGE SCALE GENOMIC DNA]</scope>
    <source>
        <strain evidence="5 6">130c</strain>
    </source>
</reference>
<sequence>MRHLGYHKNNNKLKIKNASSIQLKKQSSFVINVNKQFAHYVYFMITMGMSQHSQRKRVDNNLSHIHQVNEDNILFLRSKLNEIEKLKEIQLKNIDRGFEELIRRLEEKKSNLKNDFVQKYDRERLRLEDTMKPYLIVQNRLDAVKHTYSELSDMLMNKSSAFVLGKIQDVMTKMKQASDTLQDLYIQTDLDKKAIQISENLRPLTINIEKAFKLISQFKIEHQPPNSMQPSHSNQRFSADYSGSGAKNTIKLMPLEGTLNLASRNQNNNSKLEKANLGMQDVQMEWQHSHPYKPTMMLQEGAGQSKIGSPIQDKRPSQLNDSKGFFPLSNQILSDAIQKNQEYQNELNTIERNQFIYCYGDIPFFLKYDIRKNFWAAIKYDPQSNYQGTLRYSSICRVLHLNHILQIEQEVLIMTGGVLAQSGDPVSSAFKISAQTAPSFLTKISDMKSRRFGHCSLDIRGTLYVIGGFCHSEGLNQPPVSLNSVEKYQVETDNWTNAREMKYARAYHGACPVKNNNYIYVFGGLFDHQIISSIEQYDIMQDSWAEMNIIMPTRIIKFGCVAINSSEVIICGGIFGDQKNEQFSYVNTAYKFDLYANKWTILPRMFSRRVLDSSIPFTPQEADKSGEIIEAKVFAIGGAFDGSCEAFNLNSGKWQQLNGYEKLLKDNDLQTFAISLV</sequence>
<dbReference type="Gene3D" id="2.120.10.80">
    <property type="entry name" value="Kelch-type beta propeller"/>
    <property type="match status" value="1"/>
</dbReference>
<dbReference type="Proteomes" id="UP000039865">
    <property type="component" value="Unassembled WGS sequence"/>
</dbReference>
<evidence type="ECO:0000256" key="2">
    <source>
        <dbReference type="ARBA" id="ARBA00022737"/>
    </source>
</evidence>
<feature type="coiled-coil region" evidence="3">
    <location>
        <begin position="91"/>
        <end position="122"/>
    </location>
</feature>
<dbReference type="InterPro" id="IPR056737">
    <property type="entry name" value="Beta-prop_ATRN-MKLN-like"/>
</dbReference>
<evidence type="ECO:0000313" key="5">
    <source>
        <dbReference type="EMBL" id="CDW81240.1"/>
    </source>
</evidence>
<accession>A0A078AG06</accession>
<dbReference type="InterPro" id="IPR015915">
    <property type="entry name" value="Kelch-typ_b-propeller"/>
</dbReference>
<dbReference type="EMBL" id="CCKQ01009730">
    <property type="protein sequence ID" value="CDW81240.1"/>
    <property type="molecule type" value="Genomic_DNA"/>
</dbReference>
<protein>
    <submittedName>
        <fullName evidence="5">Kelch motif family protein</fullName>
    </submittedName>
</protein>
<dbReference type="SUPFAM" id="SSF117281">
    <property type="entry name" value="Kelch motif"/>
    <property type="match status" value="1"/>
</dbReference>
<dbReference type="InParanoid" id="A0A078AG06"/>
<gene>
    <name evidence="5" type="primary">Contig7546.g8057</name>
    <name evidence="5" type="ORF">STYLEM_10253</name>
</gene>
<evidence type="ECO:0000313" key="6">
    <source>
        <dbReference type="Proteomes" id="UP000039865"/>
    </source>
</evidence>
<proteinExistence type="predicted"/>
<dbReference type="OMA" id="LRYSSIC"/>
<keyword evidence="2" id="KW-0677">Repeat</keyword>
<feature type="domain" description="Attractin/MKLN-like beta-propeller" evidence="4">
    <location>
        <begin position="443"/>
        <end position="618"/>
    </location>
</feature>
<keyword evidence="6" id="KW-1185">Reference proteome</keyword>
<dbReference type="AlphaFoldDB" id="A0A078AG06"/>